<reference evidence="4" key="1">
    <citation type="submission" date="2019-08" db="EMBL/GenBank/DDBJ databases">
        <title>Arthrobacter sp. nov., isolated from plateau pika and Tibetan wild ass.</title>
        <authorList>
            <person name="Ge Y."/>
        </authorList>
    </citation>
    <scope>NUCLEOTIDE SEQUENCE [LARGE SCALE GENOMIC DNA]</scope>
    <source>
        <strain evidence="4">HF-4214</strain>
    </source>
</reference>
<dbReference type="Proteomes" id="UP000478463">
    <property type="component" value="Chromosome"/>
</dbReference>
<sequence length="182" mass="19413">MKSFLDALRSNMLAQAITSIALGILLAFWPGITVITVVYLLALYLAVSGIASLVAYFRSSGARYRSGGVLVNAIFLLVLALLVFLFPEAVGGFFSLILGILLTIGGIVNAVRSVELRAYQGSTWVVTLILSAIIAIGGLVIIVNPFATTAMFVLVLGVLLIVKGVADLVIERRLARMMKEAR</sequence>
<keyword evidence="1" id="KW-0472">Membrane</keyword>
<feature type="transmembrane region" description="Helical" evidence="1">
    <location>
        <begin position="38"/>
        <end position="57"/>
    </location>
</feature>
<feature type="transmembrane region" description="Helical" evidence="1">
    <location>
        <begin position="123"/>
        <end position="143"/>
    </location>
</feature>
<keyword evidence="1" id="KW-1133">Transmembrane helix</keyword>
<dbReference type="InterPro" id="IPR052712">
    <property type="entry name" value="Acid_resist_chaperone_HdeD"/>
</dbReference>
<dbReference type="Proteomes" id="UP000438093">
    <property type="component" value="Unassembled WGS sequence"/>
</dbReference>
<protein>
    <submittedName>
        <fullName evidence="3">DUF308 domain-containing protein</fullName>
    </submittedName>
</protein>
<dbReference type="Pfam" id="PF03729">
    <property type="entry name" value="DUF308"/>
    <property type="match status" value="2"/>
</dbReference>
<evidence type="ECO:0000313" key="3">
    <source>
        <dbReference type="EMBL" id="QOS68140.1"/>
    </source>
</evidence>
<proteinExistence type="predicted"/>
<dbReference type="AlphaFoldDB" id="A0A6N7RKT0"/>
<keyword evidence="4" id="KW-1185">Reference proteome</keyword>
<accession>A0A6N7RKT0</accession>
<feature type="transmembrane region" description="Helical" evidence="1">
    <location>
        <begin position="92"/>
        <end position="111"/>
    </location>
</feature>
<organism evidence="2 4">
    <name type="scientific">Eggerthella guodeyinii</name>
    <dbReference type="NCBI Taxonomy" id="2690837"/>
    <lineage>
        <taxon>Bacteria</taxon>
        <taxon>Bacillati</taxon>
        <taxon>Actinomycetota</taxon>
        <taxon>Coriobacteriia</taxon>
        <taxon>Eggerthellales</taxon>
        <taxon>Eggerthellaceae</taxon>
        <taxon>Eggerthella</taxon>
    </lineage>
</organism>
<dbReference type="EMBL" id="CP063310">
    <property type="protein sequence ID" value="QOS68140.1"/>
    <property type="molecule type" value="Genomic_DNA"/>
</dbReference>
<feature type="transmembrane region" description="Helical" evidence="1">
    <location>
        <begin position="149"/>
        <end position="170"/>
    </location>
</feature>
<dbReference type="KEGG" id="egd:GS424_016890"/>
<gene>
    <name evidence="2" type="ORF">GJG86_03410</name>
    <name evidence="3" type="ORF">GS424_016890</name>
</gene>
<evidence type="ECO:0000256" key="1">
    <source>
        <dbReference type="SAM" id="Phobius"/>
    </source>
</evidence>
<evidence type="ECO:0000313" key="5">
    <source>
        <dbReference type="Proteomes" id="UP000478463"/>
    </source>
</evidence>
<dbReference type="PANTHER" id="PTHR34989:SF1">
    <property type="entry name" value="PROTEIN HDED"/>
    <property type="match status" value="1"/>
</dbReference>
<dbReference type="InterPro" id="IPR005325">
    <property type="entry name" value="DUF308_memb"/>
</dbReference>
<name>A0A6N7RKT0_9ACTN</name>
<feature type="transmembrane region" description="Helical" evidence="1">
    <location>
        <begin position="12"/>
        <end position="32"/>
    </location>
</feature>
<keyword evidence="1" id="KW-0812">Transmembrane</keyword>
<dbReference type="RefSeq" id="WP_154332451.1">
    <property type="nucleotide sequence ID" value="NZ_CP063310.1"/>
</dbReference>
<dbReference type="EMBL" id="VTFY01000002">
    <property type="protein sequence ID" value="MRX81547.1"/>
    <property type="molecule type" value="Genomic_DNA"/>
</dbReference>
<dbReference type="PANTHER" id="PTHR34989">
    <property type="entry name" value="PROTEIN HDED"/>
    <property type="match status" value="1"/>
</dbReference>
<reference evidence="3 5" key="3">
    <citation type="submission" date="2020-10" db="EMBL/GenBank/DDBJ databases">
        <title>Eggerthella sp. nov., isolated from human feces.</title>
        <authorList>
            <person name="Yajun G."/>
        </authorList>
    </citation>
    <scope>NUCLEOTIDE SEQUENCE [LARGE SCALE GENOMIC DNA]</scope>
    <source>
        <strain evidence="3 5">HF-1101</strain>
    </source>
</reference>
<evidence type="ECO:0000313" key="4">
    <source>
        <dbReference type="Proteomes" id="UP000438093"/>
    </source>
</evidence>
<accession>A0A6L7INS7</accession>
<evidence type="ECO:0000313" key="2">
    <source>
        <dbReference type="EMBL" id="MRX81547.1"/>
    </source>
</evidence>
<dbReference type="GO" id="GO:0005886">
    <property type="term" value="C:plasma membrane"/>
    <property type="evidence" value="ECO:0007669"/>
    <property type="project" value="TreeGrafter"/>
</dbReference>
<reference evidence="2" key="2">
    <citation type="submission" date="2019-08" db="EMBL/GenBank/DDBJ databases">
        <authorList>
            <person name="Ge Y."/>
        </authorList>
    </citation>
    <scope>NUCLEOTIDE SEQUENCE</scope>
    <source>
        <strain evidence="2">HF-4214</strain>
    </source>
</reference>
<feature type="transmembrane region" description="Helical" evidence="1">
    <location>
        <begin position="69"/>
        <end position="86"/>
    </location>
</feature>